<organism evidence="2 3">
    <name type="scientific">Methanobrevibacter ruminantium (strain ATCC 35063 / DSM 1093 / JCM 13430 / OCM 146 / M1)</name>
    <name type="common">Methanobacterium ruminantium</name>
    <dbReference type="NCBI Taxonomy" id="634498"/>
    <lineage>
        <taxon>Archaea</taxon>
        <taxon>Methanobacteriati</taxon>
        <taxon>Methanobacteriota</taxon>
        <taxon>Methanomada group</taxon>
        <taxon>Methanobacteria</taxon>
        <taxon>Methanobacteriales</taxon>
        <taxon>Methanobacteriaceae</taxon>
        <taxon>Methanobrevibacter</taxon>
    </lineage>
</organism>
<dbReference type="eggNOG" id="arCOG01648">
    <property type="taxonomic scope" value="Archaea"/>
</dbReference>
<dbReference type="OrthoDB" id="7531at2157"/>
<protein>
    <submittedName>
        <fullName evidence="2">Hydrolase alpha/beta fold family</fullName>
    </submittedName>
</protein>
<sequence length="263" mass="29875">MDKAKVNNIILNYNLEGEGRTIVFIHGLSDSLNYWRPLQESLKGDYQTLSFDLRAHGESGDDRKEITIDLYQKDLYYLLNYLNIEKAVLIGLSLGGNVALDFAINHPKMVDGLIIMSSFSEFSDHLNEIFDSFEEAIEQGFEEFFDVILPYTLPEDVLKKHEVELEYVKKEGAKTANIEGIKAGIKAGYSFSITDKLNTIDAPTIVIAGADDELTDLELQRKIYDNIDNSEMIILEDTKHNVLIGKNISRILDIINEFMLKIE</sequence>
<dbReference type="GeneID" id="8770688"/>
<proteinExistence type="predicted"/>
<dbReference type="HOGENOM" id="CLU_020336_50_1_2"/>
<dbReference type="InterPro" id="IPR050266">
    <property type="entry name" value="AB_hydrolase_sf"/>
</dbReference>
<dbReference type="Pfam" id="PF00561">
    <property type="entry name" value="Abhydrolase_1"/>
    <property type="match status" value="1"/>
</dbReference>
<feature type="domain" description="AB hydrolase-1" evidence="1">
    <location>
        <begin position="21"/>
        <end position="244"/>
    </location>
</feature>
<dbReference type="AlphaFoldDB" id="D3E2X6"/>
<gene>
    <name evidence="2" type="ordered locus">mru_1036</name>
</gene>
<dbReference type="PRINTS" id="PR00111">
    <property type="entry name" value="ABHYDROLASE"/>
</dbReference>
<dbReference type="RefSeq" id="WP_012955837.1">
    <property type="nucleotide sequence ID" value="NC_013790.1"/>
</dbReference>
<evidence type="ECO:0000313" key="2">
    <source>
        <dbReference type="EMBL" id="ADC46887.1"/>
    </source>
</evidence>
<keyword evidence="3" id="KW-1185">Reference proteome</keyword>
<dbReference type="InterPro" id="IPR029058">
    <property type="entry name" value="AB_hydrolase_fold"/>
</dbReference>
<dbReference type="PANTHER" id="PTHR43798">
    <property type="entry name" value="MONOACYLGLYCEROL LIPASE"/>
    <property type="match status" value="1"/>
</dbReference>
<keyword evidence="2" id="KW-0378">Hydrolase</keyword>
<dbReference type="Gene3D" id="3.40.50.1820">
    <property type="entry name" value="alpha/beta hydrolase"/>
    <property type="match status" value="1"/>
</dbReference>
<dbReference type="GO" id="GO:0016787">
    <property type="term" value="F:hydrolase activity"/>
    <property type="evidence" value="ECO:0007669"/>
    <property type="project" value="UniProtKB-KW"/>
</dbReference>
<accession>D3E2X6</accession>
<dbReference type="STRING" id="634498.mru_1036"/>
<dbReference type="EMBL" id="CP001719">
    <property type="protein sequence ID" value="ADC46887.1"/>
    <property type="molecule type" value="Genomic_DNA"/>
</dbReference>
<dbReference type="KEGG" id="mru:mru_1036"/>
<evidence type="ECO:0000259" key="1">
    <source>
        <dbReference type="Pfam" id="PF00561"/>
    </source>
</evidence>
<dbReference type="SUPFAM" id="SSF53474">
    <property type="entry name" value="alpha/beta-Hydrolases"/>
    <property type="match status" value="1"/>
</dbReference>
<dbReference type="Proteomes" id="UP000008680">
    <property type="component" value="Chromosome"/>
</dbReference>
<dbReference type="PATRIC" id="fig|634498.28.peg.1035"/>
<name>D3E2X6_METRM</name>
<dbReference type="InterPro" id="IPR000073">
    <property type="entry name" value="AB_hydrolase_1"/>
</dbReference>
<evidence type="ECO:0000313" key="3">
    <source>
        <dbReference type="Proteomes" id="UP000008680"/>
    </source>
</evidence>
<reference evidence="2 3" key="1">
    <citation type="journal article" date="2010" name="PLoS ONE">
        <title>The genome sequence of the rumen methanogen Methanobrevibacter ruminantium reveals new possibilities for controlling ruminant methane emissions.</title>
        <authorList>
            <person name="Leahy S.C."/>
            <person name="Kelly W.J."/>
            <person name="Altermann E."/>
            <person name="Ronimus R.S."/>
            <person name="Yeoman C.J."/>
            <person name="Pacheco D.M."/>
            <person name="Li D."/>
            <person name="Kong Z."/>
            <person name="McTavish S."/>
            <person name="Sang C."/>
            <person name="Lambie S.C."/>
            <person name="Janssen P.H."/>
            <person name="Dey D."/>
            <person name="Attwood G.T."/>
        </authorList>
    </citation>
    <scope>NUCLEOTIDE SEQUENCE [LARGE SCALE GENOMIC DNA]</scope>
    <source>
        <strain evidence="3">ATCC 35063 / DSM 1093 / JCM 13430 / OCM 146 / M1</strain>
    </source>
</reference>